<proteinExistence type="predicted"/>
<evidence type="ECO:0000256" key="5">
    <source>
        <dbReference type="PIRSR" id="PIRSR037505-2"/>
    </source>
</evidence>
<keyword evidence="10" id="KW-1185">Reference proteome</keyword>
<protein>
    <submittedName>
        <fullName evidence="9">Homocysteine S-methyltransferase</fullName>
        <ecNumber evidence="9">2.1.1.10</ecNumber>
    </submittedName>
</protein>
<evidence type="ECO:0000256" key="6">
    <source>
        <dbReference type="PROSITE-ProRule" id="PRU00333"/>
    </source>
</evidence>
<keyword evidence="2 6" id="KW-0808">Transferase</keyword>
<dbReference type="EMBL" id="VKHS01000183">
    <property type="protein sequence ID" value="MBB0229876.1"/>
    <property type="molecule type" value="Genomic_DNA"/>
</dbReference>
<evidence type="ECO:0000313" key="10">
    <source>
        <dbReference type="Proteomes" id="UP000530234"/>
    </source>
</evidence>
<dbReference type="GO" id="GO:0008898">
    <property type="term" value="F:S-adenosylmethionine-homocysteine S-methyltransferase activity"/>
    <property type="evidence" value="ECO:0007669"/>
    <property type="project" value="TreeGrafter"/>
</dbReference>
<feature type="binding site" evidence="5 6">
    <location>
        <position position="235"/>
    </location>
    <ligand>
        <name>Zn(2+)</name>
        <dbReference type="ChEBI" id="CHEBI:29105"/>
    </ligand>
</feature>
<accession>A0A7W3T2W6</accession>
<sequence length="334" mass="33635">MTDPTGTGASPDGVPGAGAGLPPLTEPLPLDGGLSAQLAAAGHEPGGELWTAAALLDAPDALVAAHGAFLAAGARVLLTASYQVSRRGFAARGVLGAEADGLIGRSVRLARAAVAARPAGGEQVWVAGSVGPYGAVLGGGAEYRGRYGVGARELERFHRPRLEALAAAGPDLLALETLPDQDESAVLLRMAPEFGLPVWVSWTIEGDRTRDGRPLEEAFASAVGVPGVVAVGVNCCRPGDVGPAVESAASITGLPVVAYPNSGETWDPVRRRWTGPPTLRPEAVAGWVRAGARLIGGCCRVDAERLAPVAAAVREAAPGTGPASPGTDAAPPFG</sequence>
<dbReference type="SUPFAM" id="SSF82282">
    <property type="entry name" value="Homocysteine S-methyltransferase"/>
    <property type="match status" value="1"/>
</dbReference>
<dbReference type="PANTHER" id="PTHR46015">
    <property type="entry name" value="ZGC:172121"/>
    <property type="match status" value="1"/>
</dbReference>
<reference evidence="10" key="1">
    <citation type="submission" date="2019-10" db="EMBL/GenBank/DDBJ databases">
        <title>Streptomyces sp. nov., a novel actinobacterium isolated from alkaline environment.</title>
        <authorList>
            <person name="Golinska P."/>
        </authorList>
    </citation>
    <scope>NUCLEOTIDE SEQUENCE [LARGE SCALE GENOMIC DNA]</scope>
    <source>
        <strain evidence="10">DSM 42108</strain>
    </source>
</reference>
<dbReference type="InterPro" id="IPR051486">
    <property type="entry name" value="Hcy_S-methyltransferase"/>
</dbReference>
<dbReference type="AlphaFoldDB" id="A0A7W3T2W6"/>
<evidence type="ECO:0000313" key="9">
    <source>
        <dbReference type="EMBL" id="MBB0229876.1"/>
    </source>
</evidence>
<organism evidence="9 10">
    <name type="scientific">Streptomyces calidiresistens</name>
    <dbReference type="NCBI Taxonomy" id="1485586"/>
    <lineage>
        <taxon>Bacteria</taxon>
        <taxon>Bacillati</taxon>
        <taxon>Actinomycetota</taxon>
        <taxon>Actinomycetes</taxon>
        <taxon>Kitasatosporales</taxon>
        <taxon>Streptomycetaceae</taxon>
        <taxon>Streptomyces</taxon>
    </lineage>
</organism>
<comment type="caution">
    <text evidence="9">The sequence shown here is derived from an EMBL/GenBank/DDBJ whole genome shotgun (WGS) entry which is preliminary data.</text>
</comment>
<dbReference type="PANTHER" id="PTHR46015:SF1">
    <property type="entry name" value="HOMOCYSTEINE S-METHYLTRANSFERASE-LIKE ISOFORM 1"/>
    <property type="match status" value="1"/>
</dbReference>
<feature type="domain" description="Hcy-binding" evidence="8">
    <location>
        <begin position="16"/>
        <end position="313"/>
    </location>
</feature>
<gene>
    <name evidence="9" type="primary">mmuM</name>
    <name evidence="9" type="ORF">FOE67_10205</name>
</gene>
<feature type="binding site" evidence="6">
    <location>
        <position position="298"/>
    </location>
    <ligand>
        <name>Zn(2+)</name>
        <dbReference type="ChEBI" id="CHEBI:29105"/>
    </ligand>
</feature>
<dbReference type="EC" id="2.1.1.10" evidence="9"/>
<evidence type="ECO:0000256" key="4">
    <source>
        <dbReference type="ARBA" id="ARBA00022833"/>
    </source>
</evidence>
<dbReference type="Proteomes" id="UP000530234">
    <property type="component" value="Unassembled WGS sequence"/>
</dbReference>
<evidence type="ECO:0000256" key="2">
    <source>
        <dbReference type="ARBA" id="ARBA00022679"/>
    </source>
</evidence>
<name>A0A7W3T2W6_9ACTN</name>
<evidence type="ECO:0000259" key="8">
    <source>
        <dbReference type="PROSITE" id="PS50970"/>
    </source>
</evidence>
<keyword evidence="3 5" id="KW-0479">Metal-binding</keyword>
<keyword evidence="1 6" id="KW-0489">Methyltransferase</keyword>
<dbReference type="GO" id="GO:0033528">
    <property type="term" value="P:S-methylmethionine cycle"/>
    <property type="evidence" value="ECO:0007669"/>
    <property type="project" value="TreeGrafter"/>
</dbReference>
<dbReference type="GO" id="GO:0008270">
    <property type="term" value="F:zinc ion binding"/>
    <property type="evidence" value="ECO:0007669"/>
    <property type="project" value="InterPro"/>
</dbReference>
<evidence type="ECO:0000256" key="7">
    <source>
        <dbReference type="SAM" id="MobiDB-lite"/>
    </source>
</evidence>
<dbReference type="GO" id="GO:0009086">
    <property type="term" value="P:methionine biosynthetic process"/>
    <property type="evidence" value="ECO:0007669"/>
    <property type="project" value="InterPro"/>
</dbReference>
<keyword evidence="4 5" id="KW-0862">Zinc</keyword>
<dbReference type="NCBIfam" id="NF007020">
    <property type="entry name" value="PRK09485.1"/>
    <property type="match status" value="1"/>
</dbReference>
<dbReference type="Gene3D" id="3.20.20.330">
    <property type="entry name" value="Homocysteine-binding-like domain"/>
    <property type="match status" value="1"/>
</dbReference>
<dbReference type="PROSITE" id="PS50970">
    <property type="entry name" value="HCY"/>
    <property type="match status" value="1"/>
</dbReference>
<evidence type="ECO:0000256" key="1">
    <source>
        <dbReference type="ARBA" id="ARBA00022603"/>
    </source>
</evidence>
<comment type="cofactor">
    <cofactor evidence="5">
        <name>Zn(2+)</name>
        <dbReference type="ChEBI" id="CHEBI:29105"/>
    </cofactor>
    <text evidence="5">Binds 1 zinc ion per subunit.</text>
</comment>
<dbReference type="InterPro" id="IPR036589">
    <property type="entry name" value="HCY_dom_sf"/>
</dbReference>
<feature type="binding site" evidence="6">
    <location>
        <position position="299"/>
    </location>
    <ligand>
        <name>Zn(2+)</name>
        <dbReference type="ChEBI" id="CHEBI:29105"/>
    </ligand>
</feature>
<dbReference type="InterPro" id="IPR003726">
    <property type="entry name" value="HCY_dom"/>
</dbReference>
<feature type="region of interest" description="Disordered" evidence="7">
    <location>
        <begin position="315"/>
        <end position="334"/>
    </location>
</feature>
<feature type="region of interest" description="Disordered" evidence="7">
    <location>
        <begin position="1"/>
        <end position="26"/>
    </location>
</feature>
<dbReference type="GO" id="GO:0032259">
    <property type="term" value="P:methylation"/>
    <property type="evidence" value="ECO:0007669"/>
    <property type="project" value="UniProtKB-KW"/>
</dbReference>
<evidence type="ECO:0000256" key="3">
    <source>
        <dbReference type="ARBA" id="ARBA00022723"/>
    </source>
</evidence>
<dbReference type="Pfam" id="PF02574">
    <property type="entry name" value="S-methyl_trans"/>
    <property type="match status" value="1"/>
</dbReference>